<keyword evidence="5" id="KW-0998">Cell outer membrane</keyword>
<evidence type="ECO:0000256" key="3">
    <source>
        <dbReference type="ARBA" id="ARBA00022729"/>
    </source>
</evidence>
<name>A0A8X8IIR9_9BACT</name>
<evidence type="ECO:0000313" key="8">
    <source>
        <dbReference type="EMBL" id="SDX57489.1"/>
    </source>
</evidence>
<dbReference type="InterPro" id="IPR012944">
    <property type="entry name" value="SusD_RagB_dom"/>
</dbReference>
<dbReference type="RefSeq" id="WP_092726761.1">
    <property type="nucleotide sequence ID" value="NZ_FNNO01000020.1"/>
</dbReference>
<comment type="caution">
    <text evidence="8">The sequence shown here is derived from an EMBL/GenBank/DDBJ whole genome shotgun (WGS) entry which is preliminary data.</text>
</comment>
<evidence type="ECO:0000256" key="4">
    <source>
        <dbReference type="ARBA" id="ARBA00023136"/>
    </source>
</evidence>
<evidence type="ECO:0000313" key="9">
    <source>
        <dbReference type="Proteomes" id="UP000198711"/>
    </source>
</evidence>
<feature type="domain" description="RagB/SusD" evidence="6">
    <location>
        <begin position="367"/>
        <end position="516"/>
    </location>
</feature>
<evidence type="ECO:0000259" key="6">
    <source>
        <dbReference type="Pfam" id="PF07980"/>
    </source>
</evidence>
<reference evidence="8 9" key="1">
    <citation type="submission" date="2016-10" db="EMBL/GenBank/DDBJ databases">
        <authorList>
            <person name="Varghese N."/>
            <person name="Submissions S."/>
        </authorList>
    </citation>
    <scope>NUCLEOTIDE SEQUENCE [LARGE SCALE GENOMIC DNA]</scope>
    <source>
        <strain evidence="8 9">DSM 25353</strain>
    </source>
</reference>
<dbReference type="SUPFAM" id="SSF48452">
    <property type="entry name" value="TPR-like"/>
    <property type="match status" value="1"/>
</dbReference>
<dbReference type="EMBL" id="FNNO01000020">
    <property type="protein sequence ID" value="SDX57489.1"/>
    <property type="molecule type" value="Genomic_DNA"/>
</dbReference>
<dbReference type="AlphaFoldDB" id="A0A8X8IIR9"/>
<comment type="subcellular location">
    <subcellularLocation>
        <location evidence="1">Cell outer membrane</location>
    </subcellularLocation>
</comment>
<evidence type="ECO:0000256" key="2">
    <source>
        <dbReference type="ARBA" id="ARBA00006275"/>
    </source>
</evidence>
<dbReference type="InterPro" id="IPR011990">
    <property type="entry name" value="TPR-like_helical_dom_sf"/>
</dbReference>
<dbReference type="Pfam" id="PF14322">
    <property type="entry name" value="SusD-like_3"/>
    <property type="match status" value="1"/>
</dbReference>
<gene>
    <name evidence="8" type="ORF">SAMN05444410_12038</name>
</gene>
<evidence type="ECO:0000259" key="7">
    <source>
        <dbReference type="Pfam" id="PF14322"/>
    </source>
</evidence>
<sequence>MKQHRFSILIILGLGLLTGATSCKKDLQDVIPQDQISTALTLSDPNAAQTLYSGVYASLRGYNSTLFALGEMRSEIWTDGLFTESVDGGLSQYYTHNISALNVPANNWGGFYNLLYQVNNVINLYPQVSVLSSAVKNQALAEMYGLRAYIYYTMLRTWGDVPLNTTPISTINNAAQTYKARTKVDSIMLQIKNDINQSLTLFNGNNALPAGKRVYWNRLATLSLKGDVYLWSGTLMGGGTNDLNTALAALQELEGMQSATLNLDANYADIFDPTKKANNPEIIFALNYELNQAQMGTFGSFQVNSIQATTLSFQQVPNAPTVSSIYPYVNGANRCGMNQNMINKLTGGPADQRINGSFKVMYSTSAPYATRGVLLTKWIGSTSGTTQVYNNDYPIYRYAEILLMAAEAKAKLGQDPSAEINQIRQRAYGATYIPYVNSTIDDNIQAVLEEQLREFIGEGKRWFGLRRAGDKWVFKYVDPKYLSPATVNSGKGPTFLLPISMSMLNNDPLLTQTTGY</sequence>
<keyword evidence="9" id="KW-1185">Reference proteome</keyword>
<protein>
    <submittedName>
        <fullName evidence="8">Starch-binding associating with outer membrane</fullName>
    </submittedName>
</protein>
<comment type="similarity">
    <text evidence="2">Belongs to the SusD family.</text>
</comment>
<keyword evidence="4" id="KW-0472">Membrane</keyword>
<dbReference type="InterPro" id="IPR033985">
    <property type="entry name" value="SusD-like_N"/>
</dbReference>
<organism evidence="8 9">
    <name type="scientific">Hydrobacter penzbergensis</name>
    <dbReference type="NCBI Taxonomy" id="1235997"/>
    <lineage>
        <taxon>Bacteria</taxon>
        <taxon>Pseudomonadati</taxon>
        <taxon>Bacteroidota</taxon>
        <taxon>Chitinophagia</taxon>
        <taxon>Chitinophagales</taxon>
        <taxon>Chitinophagaceae</taxon>
        <taxon>Hydrobacter</taxon>
    </lineage>
</organism>
<dbReference type="Gene3D" id="1.25.40.390">
    <property type="match status" value="1"/>
</dbReference>
<dbReference type="Pfam" id="PF07980">
    <property type="entry name" value="SusD_RagB"/>
    <property type="match status" value="1"/>
</dbReference>
<dbReference type="Proteomes" id="UP000198711">
    <property type="component" value="Unassembled WGS sequence"/>
</dbReference>
<evidence type="ECO:0000256" key="5">
    <source>
        <dbReference type="ARBA" id="ARBA00023237"/>
    </source>
</evidence>
<dbReference type="PROSITE" id="PS51257">
    <property type="entry name" value="PROKAR_LIPOPROTEIN"/>
    <property type="match status" value="1"/>
</dbReference>
<feature type="domain" description="SusD-like N-terminal" evidence="7">
    <location>
        <begin position="88"/>
        <end position="202"/>
    </location>
</feature>
<accession>A0A8X8IIR9</accession>
<proteinExistence type="inferred from homology"/>
<evidence type="ECO:0000256" key="1">
    <source>
        <dbReference type="ARBA" id="ARBA00004442"/>
    </source>
</evidence>
<dbReference type="GO" id="GO:0009279">
    <property type="term" value="C:cell outer membrane"/>
    <property type="evidence" value="ECO:0007669"/>
    <property type="project" value="UniProtKB-SubCell"/>
</dbReference>
<dbReference type="CDD" id="cd08977">
    <property type="entry name" value="SusD"/>
    <property type="match status" value="1"/>
</dbReference>
<keyword evidence="3" id="KW-0732">Signal</keyword>